<gene>
    <name evidence="1" type="ORF">EZS28_050317</name>
</gene>
<reference evidence="1 2" key="1">
    <citation type="submission" date="2019-03" db="EMBL/GenBank/DDBJ databases">
        <title>Single cell metagenomics reveals metabolic interactions within the superorganism composed of flagellate Streblomastix strix and complex community of Bacteroidetes bacteria on its surface.</title>
        <authorList>
            <person name="Treitli S.C."/>
            <person name="Kolisko M."/>
            <person name="Husnik F."/>
            <person name="Keeling P."/>
            <person name="Hampl V."/>
        </authorList>
    </citation>
    <scope>NUCLEOTIDE SEQUENCE [LARGE SCALE GENOMIC DNA]</scope>
    <source>
        <strain evidence="1">ST1C</strain>
    </source>
</reference>
<accession>A0A5J4T6U2</accession>
<sequence length="102" mass="11448">MRTLENQHQLDPAIQPLEKQQQLSATMSVRFQDFLDYIEDQIRPLDEASGAVVFEGARPGSCYLGSPASTINGQIRILTLRTRNIEEDPLSALNLVKHQSLL</sequence>
<dbReference type="EMBL" id="SNRW01036803">
    <property type="protein sequence ID" value="KAA6354156.1"/>
    <property type="molecule type" value="Genomic_DNA"/>
</dbReference>
<organism evidence="1 2">
    <name type="scientific">Streblomastix strix</name>
    <dbReference type="NCBI Taxonomy" id="222440"/>
    <lineage>
        <taxon>Eukaryota</taxon>
        <taxon>Metamonada</taxon>
        <taxon>Preaxostyla</taxon>
        <taxon>Oxymonadida</taxon>
        <taxon>Streblomastigidae</taxon>
        <taxon>Streblomastix</taxon>
    </lineage>
</organism>
<dbReference type="Proteomes" id="UP000324800">
    <property type="component" value="Unassembled WGS sequence"/>
</dbReference>
<proteinExistence type="predicted"/>
<dbReference type="AlphaFoldDB" id="A0A5J4T6U2"/>
<name>A0A5J4T6U2_9EUKA</name>
<evidence type="ECO:0000313" key="1">
    <source>
        <dbReference type="EMBL" id="KAA6354156.1"/>
    </source>
</evidence>
<evidence type="ECO:0000313" key="2">
    <source>
        <dbReference type="Proteomes" id="UP000324800"/>
    </source>
</evidence>
<protein>
    <submittedName>
        <fullName evidence="1">Uncharacterized protein</fullName>
    </submittedName>
</protein>
<comment type="caution">
    <text evidence="1">The sequence shown here is derived from an EMBL/GenBank/DDBJ whole genome shotgun (WGS) entry which is preliminary data.</text>
</comment>